<keyword evidence="1" id="KW-0812">Transmembrane</keyword>
<evidence type="ECO:0000313" key="3">
    <source>
        <dbReference type="Proteomes" id="UP000076268"/>
    </source>
</evidence>
<keyword evidence="3" id="KW-1185">Reference proteome</keyword>
<dbReference type="NCBIfam" id="NF042414">
    <property type="entry name" value="CLC_0170_fam"/>
    <property type="match status" value="1"/>
</dbReference>
<evidence type="ECO:0000256" key="1">
    <source>
        <dbReference type="SAM" id="Phobius"/>
    </source>
</evidence>
<dbReference type="InterPro" id="IPR049971">
    <property type="entry name" value="CLC_0170-like"/>
</dbReference>
<dbReference type="AlphaFoldDB" id="A0A154BVW7"/>
<comment type="caution">
    <text evidence="2">The sequence shown here is derived from an EMBL/GenBank/DDBJ whole genome shotgun (WGS) entry which is preliminary data.</text>
</comment>
<dbReference type="RefSeq" id="WP_066236748.1">
    <property type="nucleotide sequence ID" value="NZ_LSGP01000001.1"/>
</dbReference>
<feature type="transmembrane region" description="Helical" evidence="1">
    <location>
        <begin position="47"/>
        <end position="66"/>
    </location>
</feature>
<organism evidence="2 3">
    <name type="scientific">Anaerosporomusa subterranea</name>
    <dbReference type="NCBI Taxonomy" id="1794912"/>
    <lineage>
        <taxon>Bacteria</taxon>
        <taxon>Bacillati</taxon>
        <taxon>Bacillota</taxon>
        <taxon>Negativicutes</taxon>
        <taxon>Acetonemataceae</taxon>
        <taxon>Anaerosporomusa</taxon>
    </lineage>
</organism>
<keyword evidence="1" id="KW-1133">Transmembrane helix</keyword>
<keyword evidence="1" id="KW-0472">Membrane</keyword>
<sequence length="69" mass="7615">MSVTEIMELLSAPLDPPVGFMLILVGAYSLYFNVNDAKRKNHRSSERAARIGGWFYIITGAGIIITKSL</sequence>
<protein>
    <submittedName>
        <fullName evidence="2">Uncharacterized protein</fullName>
    </submittedName>
</protein>
<reference evidence="2 3" key="1">
    <citation type="submission" date="2016-02" db="EMBL/GenBank/DDBJ databases">
        <title>Anaerosporomusa subterraneum gen. nov., sp. nov., a spore-forming obligate anaerobe isolated from saprolite.</title>
        <authorList>
            <person name="Choi J.K."/>
            <person name="Shah M."/>
            <person name="Yee N."/>
        </authorList>
    </citation>
    <scope>NUCLEOTIDE SEQUENCE [LARGE SCALE GENOMIC DNA]</scope>
    <source>
        <strain evidence="2 3">RU4</strain>
    </source>
</reference>
<accession>A0A154BVW7</accession>
<dbReference type="Proteomes" id="UP000076268">
    <property type="component" value="Unassembled WGS sequence"/>
</dbReference>
<name>A0A154BVW7_ANASB</name>
<dbReference type="EMBL" id="LSGP01000001">
    <property type="protein sequence ID" value="KYZ78091.1"/>
    <property type="molecule type" value="Genomic_DNA"/>
</dbReference>
<gene>
    <name evidence="2" type="ORF">AXX12_00665</name>
</gene>
<proteinExistence type="predicted"/>
<evidence type="ECO:0000313" key="2">
    <source>
        <dbReference type="EMBL" id="KYZ78091.1"/>
    </source>
</evidence>
<feature type="transmembrane region" description="Helical" evidence="1">
    <location>
        <begin position="17"/>
        <end position="35"/>
    </location>
</feature>